<dbReference type="AlphaFoldDB" id="A0A6N2YDY1"/>
<dbReference type="EMBL" id="CACRTW010000003">
    <property type="protein sequence ID" value="VYT65061.1"/>
    <property type="molecule type" value="Genomic_DNA"/>
</dbReference>
<sequence length="59" mass="6162">MSSYPDYIPIIKFILGIVALVAFFASGLAYAVLQFIVGAAACLIAIPIALVVMSIASRS</sequence>
<dbReference type="RefSeq" id="WP_118335688.1">
    <property type="nucleotide sequence ID" value="NZ_CACRTW010000003.1"/>
</dbReference>
<keyword evidence="1" id="KW-0812">Transmembrane</keyword>
<feature type="transmembrane region" description="Helical" evidence="1">
    <location>
        <begin position="35"/>
        <end position="56"/>
    </location>
</feature>
<organism evidence="2">
    <name type="scientific">Collinsella aerofaciens</name>
    <dbReference type="NCBI Taxonomy" id="74426"/>
    <lineage>
        <taxon>Bacteria</taxon>
        <taxon>Bacillati</taxon>
        <taxon>Actinomycetota</taxon>
        <taxon>Coriobacteriia</taxon>
        <taxon>Coriobacteriales</taxon>
        <taxon>Coriobacteriaceae</taxon>
        <taxon>Collinsella</taxon>
    </lineage>
</organism>
<keyword evidence="1" id="KW-1133">Transmembrane helix</keyword>
<protein>
    <submittedName>
        <fullName evidence="2">Uncharacterized protein</fullName>
    </submittedName>
</protein>
<gene>
    <name evidence="2" type="ORF">CALFYP39_00219</name>
</gene>
<keyword evidence="1" id="KW-0472">Membrane</keyword>
<evidence type="ECO:0000313" key="2">
    <source>
        <dbReference type="EMBL" id="VYT65061.1"/>
    </source>
</evidence>
<evidence type="ECO:0000256" key="1">
    <source>
        <dbReference type="SAM" id="Phobius"/>
    </source>
</evidence>
<proteinExistence type="predicted"/>
<accession>A0A6N2YDY1</accession>
<name>A0A6N2YDY1_9ACTN</name>
<reference evidence="2" key="1">
    <citation type="submission" date="2019-11" db="EMBL/GenBank/DDBJ databases">
        <authorList>
            <person name="Feng L."/>
        </authorList>
    </citation>
    <scope>NUCLEOTIDE SEQUENCE</scope>
    <source>
        <strain evidence="2">CaerofaciensLFYP39</strain>
    </source>
</reference>
<feature type="transmembrane region" description="Helical" evidence="1">
    <location>
        <begin position="7"/>
        <end position="29"/>
    </location>
</feature>